<feature type="compositionally biased region" description="Low complexity" evidence="1">
    <location>
        <begin position="95"/>
        <end position="111"/>
    </location>
</feature>
<dbReference type="EMBL" id="JAUBYV010000007">
    <property type="protein sequence ID" value="KAK2625830.1"/>
    <property type="molecule type" value="Genomic_DNA"/>
</dbReference>
<dbReference type="Proteomes" id="UP001285354">
    <property type="component" value="Unassembled WGS sequence"/>
</dbReference>
<accession>A0AAD9WC16</accession>
<evidence type="ECO:0000256" key="1">
    <source>
        <dbReference type="SAM" id="MobiDB-lite"/>
    </source>
</evidence>
<protein>
    <submittedName>
        <fullName evidence="2">Uncharacterized protein</fullName>
    </submittedName>
</protein>
<feature type="region of interest" description="Disordered" evidence="1">
    <location>
        <begin position="304"/>
        <end position="343"/>
    </location>
</feature>
<reference evidence="2" key="1">
    <citation type="submission" date="2023-06" db="EMBL/GenBank/DDBJ databases">
        <title>Draft genome of Marssonina rosae.</title>
        <authorList>
            <person name="Cheng Q."/>
        </authorList>
    </citation>
    <scope>NUCLEOTIDE SEQUENCE</scope>
    <source>
        <strain evidence="2">R4</strain>
    </source>
</reference>
<feature type="compositionally biased region" description="Basic and acidic residues" evidence="1">
    <location>
        <begin position="400"/>
        <end position="420"/>
    </location>
</feature>
<feature type="region of interest" description="Disordered" evidence="1">
    <location>
        <begin position="191"/>
        <end position="217"/>
    </location>
</feature>
<evidence type="ECO:0000313" key="2">
    <source>
        <dbReference type="EMBL" id="KAK2625830.1"/>
    </source>
</evidence>
<gene>
    <name evidence="2" type="ORF">QTJ16_005142</name>
</gene>
<name>A0AAD9WC16_9HELO</name>
<dbReference type="AlphaFoldDB" id="A0AAD9WC16"/>
<evidence type="ECO:0000313" key="3">
    <source>
        <dbReference type="Proteomes" id="UP001285354"/>
    </source>
</evidence>
<feature type="compositionally biased region" description="Polar residues" evidence="1">
    <location>
        <begin position="138"/>
        <end position="152"/>
    </location>
</feature>
<feature type="region of interest" description="Disordered" evidence="1">
    <location>
        <begin position="1"/>
        <end position="24"/>
    </location>
</feature>
<feature type="region of interest" description="Disordered" evidence="1">
    <location>
        <begin position="360"/>
        <end position="420"/>
    </location>
</feature>
<proteinExistence type="predicted"/>
<feature type="region of interest" description="Disordered" evidence="1">
    <location>
        <begin position="90"/>
        <end position="152"/>
    </location>
</feature>
<organism evidence="2 3">
    <name type="scientific">Diplocarpon rosae</name>
    <dbReference type="NCBI Taxonomy" id="946125"/>
    <lineage>
        <taxon>Eukaryota</taxon>
        <taxon>Fungi</taxon>
        <taxon>Dikarya</taxon>
        <taxon>Ascomycota</taxon>
        <taxon>Pezizomycotina</taxon>
        <taxon>Leotiomycetes</taxon>
        <taxon>Helotiales</taxon>
        <taxon>Drepanopezizaceae</taxon>
        <taxon>Diplocarpon</taxon>
    </lineage>
</organism>
<comment type="caution">
    <text evidence="2">The sequence shown here is derived from an EMBL/GenBank/DDBJ whole genome shotgun (WGS) entry which is preliminary data.</text>
</comment>
<sequence length="420" mass="45741">MSLNSPQSSPPKRPRLTLQIKTPATAQTLGKSVTALKSDSDLSSPTAFNTLSNAYALAIENASPRTARPLSTSLDTKSARRTYLRLETSNFLSDGQSVQPSQQTQTPGPSSITCLDTPSSVFPGWTPTGKTPQPPSEPNCTTNPFAFTPPQSAGTDVLPNLFTFAANIPGTSSPSSPRTLRRRMTICSQSAPYTHPRSLHSILRNSPLPPRSTLTPVTPSRVSIRLANQASKKVGYNDPLTQTITTNKYVKSHIDLLSEESPYSATDPDLETAEALDLAMSYTGNETRDGGQTPGPFEEMRRRMAESDLETPGARKRKRQDKKRQWEWTINTTETDDGDDMPAGKTPLTAVMLERTPITAISRGASVPESPEASEAEERFLPLSVSEDSMSKRGGWNDSVHSEIPESFDNHERPTTSHSL</sequence>
<keyword evidence="3" id="KW-1185">Reference proteome</keyword>